<feature type="non-terminal residue" evidence="5">
    <location>
        <position position="267"/>
    </location>
</feature>
<gene>
    <name evidence="5" type="ORF">S03H2_45798</name>
</gene>
<dbReference type="InterPro" id="IPR039424">
    <property type="entry name" value="SBP_5"/>
</dbReference>
<dbReference type="InterPro" id="IPR000914">
    <property type="entry name" value="SBP_5_dom"/>
</dbReference>
<feature type="non-terminal residue" evidence="5">
    <location>
        <position position="1"/>
    </location>
</feature>
<comment type="similarity">
    <text evidence="1">Belongs to the bacterial solute-binding protein 5 family.</text>
</comment>
<dbReference type="GO" id="GO:0015833">
    <property type="term" value="P:peptide transport"/>
    <property type="evidence" value="ECO:0007669"/>
    <property type="project" value="TreeGrafter"/>
</dbReference>
<feature type="domain" description="Solute-binding protein family 5" evidence="4">
    <location>
        <begin position="9"/>
        <end position="258"/>
    </location>
</feature>
<protein>
    <recommendedName>
        <fullName evidence="4">Solute-binding protein family 5 domain-containing protein</fullName>
    </recommendedName>
</protein>
<evidence type="ECO:0000259" key="4">
    <source>
        <dbReference type="Pfam" id="PF00496"/>
    </source>
</evidence>
<name>X1JVI8_9ZZZZ</name>
<keyword evidence="2" id="KW-0813">Transport</keyword>
<dbReference type="PANTHER" id="PTHR30290">
    <property type="entry name" value="PERIPLASMIC BINDING COMPONENT OF ABC TRANSPORTER"/>
    <property type="match status" value="1"/>
</dbReference>
<evidence type="ECO:0000256" key="2">
    <source>
        <dbReference type="ARBA" id="ARBA00022448"/>
    </source>
</evidence>
<keyword evidence="3" id="KW-0732">Signal</keyword>
<dbReference type="Gene3D" id="3.10.105.10">
    <property type="entry name" value="Dipeptide-binding Protein, Domain 3"/>
    <property type="match status" value="1"/>
</dbReference>
<proteinExistence type="inferred from homology"/>
<dbReference type="AlphaFoldDB" id="X1JVI8"/>
<dbReference type="Pfam" id="PF00496">
    <property type="entry name" value="SBP_bac_5"/>
    <property type="match status" value="1"/>
</dbReference>
<sequence>PRETREAGAADWRNHFGTGPFILKDWVEGSHAIYDRNPNYWDTETINGKEYPIPFIDQLVFPWILDRSTQIAALRTGQLDLMPCVEHKYKDSLIATCPDLMYRPYAIGQAMEIAFMHGTPGGEPGPLPVEPFTDIRVRKAMSMAIDRQALLDALYGGEGHMVSWPVSFNYGPLMYTPLEELPPELAEWHKYDPEAAKQLLAETAYPNGFKTEMIFRAAGELERDTASMVVDYWDKHLNIECELKSMEDTALTDTIRSNAYLQLYCGM</sequence>
<dbReference type="Gene3D" id="3.40.190.10">
    <property type="entry name" value="Periplasmic binding protein-like II"/>
    <property type="match status" value="1"/>
</dbReference>
<dbReference type="GO" id="GO:1904680">
    <property type="term" value="F:peptide transmembrane transporter activity"/>
    <property type="evidence" value="ECO:0007669"/>
    <property type="project" value="TreeGrafter"/>
</dbReference>
<dbReference type="EMBL" id="BARU01028717">
    <property type="protein sequence ID" value="GAH73803.1"/>
    <property type="molecule type" value="Genomic_DNA"/>
</dbReference>
<evidence type="ECO:0000313" key="5">
    <source>
        <dbReference type="EMBL" id="GAH73803.1"/>
    </source>
</evidence>
<dbReference type="SUPFAM" id="SSF53850">
    <property type="entry name" value="Periplasmic binding protein-like II"/>
    <property type="match status" value="1"/>
</dbReference>
<reference evidence="5" key="1">
    <citation type="journal article" date="2014" name="Front. Microbiol.">
        <title>High frequency of phylogenetically diverse reductive dehalogenase-homologous genes in deep subseafloor sedimentary metagenomes.</title>
        <authorList>
            <person name="Kawai M."/>
            <person name="Futagami T."/>
            <person name="Toyoda A."/>
            <person name="Takaki Y."/>
            <person name="Nishi S."/>
            <person name="Hori S."/>
            <person name="Arai W."/>
            <person name="Tsubouchi T."/>
            <person name="Morono Y."/>
            <person name="Uchiyama I."/>
            <person name="Ito T."/>
            <person name="Fujiyama A."/>
            <person name="Inagaki F."/>
            <person name="Takami H."/>
        </authorList>
    </citation>
    <scope>NUCLEOTIDE SEQUENCE</scope>
    <source>
        <strain evidence="5">Expedition CK06-06</strain>
    </source>
</reference>
<evidence type="ECO:0000256" key="3">
    <source>
        <dbReference type="ARBA" id="ARBA00022729"/>
    </source>
</evidence>
<organism evidence="5">
    <name type="scientific">marine sediment metagenome</name>
    <dbReference type="NCBI Taxonomy" id="412755"/>
    <lineage>
        <taxon>unclassified sequences</taxon>
        <taxon>metagenomes</taxon>
        <taxon>ecological metagenomes</taxon>
    </lineage>
</organism>
<dbReference type="PANTHER" id="PTHR30290:SF9">
    <property type="entry name" value="OLIGOPEPTIDE-BINDING PROTEIN APPA"/>
    <property type="match status" value="1"/>
</dbReference>
<accession>X1JVI8</accession>
<dbReference type="CDD" id="cd00995">
    <property type="entry name" value="PBP2_NikA_DppA_OppA_like"/>
    <property type="match status" value="1"/>
</dbReference>
<comment type="caution">
    <text evidence="5">The sequence shown here is derived from an EMBL/GenBank/DDBJ whole genome shotgun (WGS) entry which is preliminary data.</text>
</comment>
<evidence type="ECO:0000256" key="1">
    <source>
        <dbReference type="ARBA" id="ARBA00005695"/>
    </source>
</evidence>